<feature type="domain" description="Methyltransferase type 11" evidence="1">
    <location>
        <begin position="56"/>
        <end position="149"/>
    </location>
</feature>
<dbReference type="GO" id="GO:0008757">
    <property type="term" value="F:S-adenosylmethionine-dependent methyltransferase activity"/>
    <property type="evidence" value="ECO:0007669"/>
    <property type="project" value="InterPro"/>
</dbReference>
<evidence type="ECO:0000313" key="3">
    <source>
        <dbReference type="Proteomes" id="UP000235828"/>
    </source>
</evidence>
<dbReference type="RefSeq" id="WP_102522457.1">
    <property type="nucleotide sequence ID" value="NZ_LT960611.1"/>
</dbReference>
<organism evidence="2 3">
    <name type="scientific">Vibrio tapetis subsp. tapetis</name>
    <dbReference type="NCBI Taxonomy" id="1671868"/>
    <lineage>
        <taxon>Bacteria</taxon>
        <taxon>Pseudomonadati</taxon>
        <taxon>Pseudomonadota</taxon>
        <taxon>Gammaproteobacteria</taxon>
        <taxon>Vibrionales</taxon>
        <taxon>Vibrionaceae</taxon>
        <taxon>Vibrio</taxon>
    </lineage>
</organism>
<evidence type="ECO:0000313" key="2">
    <source>
        <dbReference type="EMBL" id="SON49862.1"/>
    </source>
</evidence>
<dbReference type="Pfam" id="PF08241">
    <property type="entry name" value="Methyltransf_11"/>
    <property type="match status" value="1"/>
</dbReference>
<dbReference type="InterPro" id="IPR029063">
    <property type="entry name" value="SAM-dependent_MTases_sf"/>
</dbReference>
<dbReference type="SUPFAM" id="SSF53335">
    <property type="entry name" value="S-adenosyl-L-methionine-dependent methyltransferases"/>
    <property type="match status" value="1"/>
</dbReference>
<proteinExistence type="predicted"/>
<keyword evidence="2" id="KW-0489">Methyltransferase</keyword>
<accession>A0A2N8ZD85</accession>
<name>A0A2N8ZD85_9VIBR</name>
<dbReference type="KEGG" id="vta:A1883"/>
<keyword evidence="2" id="KW-0808">Transferase</keyword>
<dbReference type="GO" id="GO:0032259">
    <property type="term" value="P:methylation"/>
    <property type="evidence" value="ECO:0007669"/>
    <property type="project" value="UniProtKB-KW"/>
</dbReference>
<dbReference type="OrthoDB" id="529208at2"/>
<dbReference type="InterPro" id="IPR013216">
    <property type="entry name" value="Methyltransf_11"/>
</dbReference>
<gene>
    <name evidence="2" type="ORF">VTAP4600_A1883</name>
</gene>
<sequence length="267" mass="29591">MPENLAMPNETRETSKTPGHWVLAQLGKKVLRPGGKDLTLKMLSNLAITRADNVVEFAPGMGYTARLCLAKSPNTYTAIEQNEQAANIVRSYLTGKEQICHVGSAQETGLEHAQATVVYGEAMLTMQSDAKKNDIVAEAARILANGGRYGIHELCISPDGIDDHQKRAIQKDISETIQHPAKPLTPSEWKHLMEANGFEIEFEAVSPMHLLEPKRMIDDEGLFGFLKIVKNLLTKPEARKRVLGMRSVFRKHKDNLSAITLVAKKVK</sequence>
<reference evidence="2 3" key="1">
    <citation type="submission" date="2017-10" db="EMBL/GenBank/DDBJ databases">
        <authorList>
            <person name="Banno H."/>
            <person name="Chua N.-H."/>
        </authorList>
    </citation>
    <scope>NUCLEOTIDE SEQUENCE [LARGE SCALE GENOMIC DNA]</scope>
    <source>
        <strain evidence="2">Vibrio tapetis CECT4600</strain>
    </source>
</reference>
<protein>
    <submittedName>
        <fullName evidence="2">SAM-dependent methyltransferase</fullName>
    </submittedName>
</protein>
<evidence type="ECO:0000259" key="1">
    <source>
        <dbReference type="Pfam" id="PF08241"/>
    </source>
</evidence>
<dbReference type="EMBL" id="LT960611">
    <property type="protein sequence ID" value="SON49862.1"/>
    <property type="molecule type" value="Genomic_DNA"/>
</dbReference>
<dbReference type="AlphaFoldDB" id="A0A2N8ZD85"/>
<dbReference type="Proteomes" id="UP000235828">
    <property type="component" value="Chromosome A"/>
</dbReference>
<dbReference type="Gene3D" id="3.40.50.150">
    <property type="entry name" value="Vaccinia Virus protein VP39"/>
    <property type="match status" value="1"/>
</dbReference>
<keyword evidence="3" id="KW-1185">Reference proteome</keyword>